<name>A0A9D1RTQ5_9FIRM</name>
<gene>
    <name evidence="1" type="ORF">H9868_05650</name>
</gene>
<reference evidence="1" key="1">
    <citation type="journal article" date="2021" name="PeerJ">
        <title>Extensive microbial diversity within the chicken gut microbiome revealed by metagenomics and culture.</title>
        <authorList>
            <person name="Gilroy R."/>
            <person name="Ravi A."/>
            <person name="Getino M."/>
            <person name="Pursley I."/>
            <person name="Horton D.L."/>
            <person name="Alikhan N.F."/>
            <person name="Baker D."/>
            <person name="Gharbi K."/>
            <person name="Hall N."/>
            <person name="Watson M."/>
            <person name="Adriaenssens E.M."/>
            <person name="Foster-Nyarko E."/>
            <person name="Jarju S."/>
            <person name="Secka A."/>
            <person name="Antonio M."/>
            <person name="Oren A."/>
            <person name="Chaudhuri R.R."/>
            <person name="La Ragione R."/>
            <person name="Hildebrand F."/>
            <person name="Pallen M.J."/>
        </authorList>
    </citation>
    <scope>NUCLEOTIDE SEQUENCE</scope>
    <source>
        <strain evidence="1">ChiGjej6B6-1540</strain>
    </source>
</reference>
<protein>
    <submittedName>
        <fullName evidence="1">Uncharacterized protein</fullName>
    </submittedName>
</protein>
<proteinExistence type="predicted"/>
<evidence type="ECO:0000313" key="2">
    <source>
        <dbReference type="Proteomes" id="UP000824192"/>
    </source>
</evidence>
<organism evidence="1 2">
    <name type="scientific">Candidatus Flavonifractor merdipullorum</name>
    <dbReference type="NCBI Taxonomy" id="2838590"/>
    <lineage>
        <taxon>Bacteria</taxon>
        <taxon>Bacillati</taxon>
        <taxon>Bacillota</taxon>
        <taxon>Clostridia</taxon>
        <taxon>Eubacteriales</taxon>
        <taxon>Oscillospiraceae</taxon>
        <taxon>Flavonifractor</taxon>
    </lineage>
</organism>
<reference evidence="1" key="2">
    <citation type="submission" date="2021-04" db="EMBL/GenBank/DDBJ databases">
        <authorList>
            <person name="Gilroy R."/>
        </authorList>
    </citation>
    <scope>NUCLEOTIDE SEQUENCE</scope>
    <source>
        <strain evidence="1">ChiGjej6B6-1540</strain>
    </source>
</reference>
<dbReference type="AlphaFoldDB" id="A0A9D1RTQ5"/>
<dbReference type="EMBL" id="DXGA01000112">
    <property type="protein sequence ID" value="HIW94009.1"/>
    <property type="molecule type" value="Genomic_DNA"/>
</dbReference>
<comment type="caution">
    <text evidence="1">The sequence shown here is derived from an EMBL/GenBank/DDBJ whole genome shotgun (WGS) entry which is preliminary data.</text>
</comment>
<accession>A0A9D1RTQ5</accession>
<evidence type="ECO:0000313" key="1">
    <source>
        <dbReference type="EMBL" id="HIW94009.1"/>
    </source>
</evidence>
<dbReference type="Proteomes" id="UP000824192">
    <property type="component" value="Unassembled WGS sequence"/>
</dbReference>
<sequence>MKIVTLCRPCAEKLGTAYDLVKIITSAEKDTCAECGRRRYTNKYRVGGLKSAGKEQ</sequence>